<keyword evidence="2" id="KW-1185">Reference proteome</keyword>
<dbReference type="AlphaFoldDB" id="A0A4C1XKH2"/>
<evidence type="ECO:0008006" key="3">
    <source>
        <dbReference type="Google" id="ProtNLM"/>
    </source>
</evidence>
<organism evidence="1 2">
    <name type="scientific">Eumeta variegata</name>
    <name type="common">Bagworm moth</name>
    <name type="synonym">Eumeta japonica</name>
    <dbReference type="NCBI Taxonomy" id="151549"/>
    <lineage>
        <taxon>Eukaryota</taxon>
        <taxon>Metazoa</taxon>
        <taxon>Ecdysozoa</taxon>
        <taxon>Arthropoda</taxon>
        <taxon>Hexapoda</taxon>
        <taxon>Insecta</taxon>
        <taxon>Pterygota</taxon>
        <taxon>Neoptera</taxon>
        <taxon>Endopterygota</taxon>
        <taxon>Lepidoptera</taxon>
        <taxon>Glossata</taxon>
        <taxon>Ditrysia</taxon>
        <taxon>Tineoidea</taxon>
        <taxon>Psychidae</taxon>
        <taxon>Oiketicinae</taxon>
        <taxon>Eumeta</taxon>
    </lineage>
</organism>
<dbReference type="PANTHER" id="PTHR46060">
    <property type="entry name" value="MARINER MOS1 TRANSPOSASE-LIKE PROTEIN"/>
    <property type="match status" value="1"/>
</dbReference>
<reference evidence="1 2" key="1">
    <citation type="journal article" date="2019" name="Commun. Biol.">
        <title>The bagworm genome reveals a unique fibroin gene that provides high tensile strength.</title>
        <authorList>
            <person name="Kono N."/>
            <person name="Nakamura H."/>
            <person name="Ohtoshi R."/>
            <person name="Tomita M."/>
            <person name="Numata K."/>
            <person name="Arakawa K."/>
        </authorList>
    </citation>
    <scope>NUCLEOTIDE SEQUENCE [LARGE SCALE GENOMIC DNA]</scope>
</reference>
<evidence type="ECO:0000313" key="2">
    <source>
        <dbReference type="Proteomes" id="UP000299102"/>
    </source>
</evidence>
<proteinExistence type="predicted"/>
<protein>
    <recommendedName>
        <fullName evidence="3">Mos1 transposase HTH domain-containing protein</fullName>
    </recommendedName>
</protein>
<accession>A0A4C1XKH2</accession>
<gene>
    <name evidence="1" type="ORF">EVAR_43183_1</name>
</gene>
<dbReference type="STRING" id="151549.A0A4C1XKH2"/>
<name>A0A4C1XKH2_EUMVA</name>
<dbReference type="Proteomes" id="UP000299102">
    <property type="component" value="Unassembled WGS sequence"/>
</dbReference>
<dbReference type="OrthoDB" id="10017160at2759"/>
<dbReference type="EMBL" id="BGZK01000896">
    <property type="protein sequence ID" value="GBP64406.1"/>
    <property type="molecule type" value="Genomic_DNA"/>
</dbReference>
<comment type="caution">
    <text evidence="1">The sequence shown here is derived from an EMBL/GenBank/DDBJ whole genome shotgun (WGS) entry which is preliminary data.</text>
</comment>
<dbReference type="PANTHER" id="PTHR46060:SF1">
    <property type="entry name" value="MARINER MOS1 TRANSPOSASE-LIKE PROTEIN"/>
    <property type="match status" value="1"/>
</dbReference>
<evidence type="ECO:0000313" key="1">
    <source>
        <dbReference type="EMBL" id="GBP64406.1"/>
    </source>
</evidence>
<dbReference type="InterPro" id="IPR052709">
    <property type="entry name" value="Transposase-MT_Hybrid"/>
</dbReference>
<sequence>MVPPSFELWSAMSANGLEADGDDGAEGGAVGGIMGEGAGGEETAAKRMWRSACGALLAPSTERSWDAVVRHSPGDAVWHSLNNCVNYQRTMNLSTCSVQKLNKETLLLRLAFHHEAPSLATVHNWFNEFKRDHTNLTDDLREGGSSTATTKDIRAVRLVMETDKRVTYQQICTSLGIGMCQEDKILGEHLAASKLCTQWITDNLTEAQKLRRANWCREMMQIFAGDDSNAIYIIVTVDES</sequence>